<name>A0AAV2YZ81_9STRA</name>
<evidence type="ECO:0000256" key="2">
    <source>
        <dbReference type="ARBA" id="ARBA00022771"/>
    </source>
</evidence>
<dbReference type="InterPro" id="IPR013083">
    <property type="entry name" value="Znf_RING/FYVE/PHD"/>
</dbReference>
<dbReference type="InterPro" id="IPR023393">
    <property type="entry name" value="START-like_dom_sf"/>
</dbReference>
<dbReference type="InterPro" id="IPR011011">
    <property type="entry name" value="Znf_FYVE_PHD"/>
</dbReference>
<reference evidence="7" key="1">
    <citation type="submission" date="2022-11" db="EMBL/GenBank/DDBJ databases">
        <authorList>
            <person name="Morgan W.R."/>
            <person name="Tartar A."/>
        </authorList>
    </citation>
    <scope>NUCLEOTIDE SEQUENCE</scope>
    <source>
        <strain evidence="7">ARSEF 373</strain>
    </source>
</reference>
<evidence type="ECO:0000313" key="7">
    <source>
        <dbReference type="EMBL" id="DBA00008.1"/>
    </source>
</evidence>
<keyword evidence="2 4" id="KW-0863">Zinc-finger</keyword>
<dbReference type="InterPro" id="IPR000306">
    <property type="entry name" value="Znf_FYVE"/>
</dbReference>
<protein>
    <recommendedName>
        <fullName evidence="6">FYVE-type domain-containing protein</fullName>
    </recommendedName>
</protein>
<dbReference type="SUPFAM" id="SSF55961">
    <property type="entry name" value="Bet v1-like"/>
    <property type="match status" value="1"/>
</dbReference>
<evidence type="ECO:0000256" key="1">
    <source>
        <dbReference type="ARBA" id="ARBA00022723"/>
    </source>
</evidence>
<evidence type="ECO:0000259" key="6">
    <source>
        <dbReference type="PROSITE" id="PS50178"/>
    </source>
</evidence>
<accession>A0AAV2YZ81</accession>
<feature type="compositionally biased region" description="Low complexity" evidence="5">
    <location>
        <begin position="310"/>
        <end position="328"/>
    </location>
</feature>
<evidence type="ECO:0000256" key="4">
    <source>
        <dbReference type="PROSITE-ProRule" id="PRU00091"/>
    </source>
</evidence>
<proteinExistence type="predicted"/>
<dbReference type="EMBL" id="DAKRPA010000072">
    <property type="protein sequence ID" value="DBA00008.1"/>
    <property type="molecule type" value="Genomic_DNA"/>
</dbReference>
<dbReference type="PANTHER" id="PTHR13510:SF44">
    <property type="entry name" value="RABENOSYN-5"/>
    <property type="match status" value="1"/>
</dbReference>
<evidence type="ECO:0000256" key="3">
    <source>
        <dbReference type="ARBA" id="ARBA00022833"/>
    </source>
</evidence>
<dbReference type="GO" id="GO:0008270">
    <property type="term" value="F:zinc ion binding"/>
    <property type="evidence" value="ECO:0007669"/>
    <property type="project" value="UniProtKB-KW"/>
</dbReference>
<dbReference type="AlphaFoldDB" id="A0AAV2YZ81"/>
<dbReference type="SUPFAM" id="SSF57903">
    <property type="entry name" value="FYVE/PHD zinc finger"/>
    <property type="match status" value="1"/>
</dbReference>
<dbReference type="PANTHER" id="PTHR13510">
    <property type="entry name" value="FYVE-FINGER-CONTAINING RAB5 EFFECTOR PROTEIN RABENOSYN-5-RELATED"/>
    <property type="match status" value="1"/>
</dbReference>
<keyword evidence="8" id="KW-1185">Reference proteome</keyword>
<reference evidence="7" key="2">
    <citation type="journal article" date="2023" name="Microbiol Resour">
        <title>Decontamination and Annotation of the Draft Genome Sequence of the Oomycete Lagenidium giganteum ARSEF 373.</title>
        <authorList>
            <person name="Morgan W.R."/>
            <person name="Tartar A."/>
        </authorList>
    </citation>
    <scope>NUCLEOTIDE SEQUENCE</scope>
    <source>
        <strain evidence="7">ARSEF 373</strain>
    </source>
</reference>
<keyword evidence="3" id="KW-0862">Zinc</keyword>
<dbReference type="InterPro" id="IPR052727">
    <property type="entry name" value="Rab4/Rab5_effector"/>
</dbReference>
<gene>
    <name evidence="7" type="ORF">N0F65_002011</name>
</gene>
<comment type="caution">
    <text evidence="7">The sequence shown here is derived from an EMBL/GenBank/DDBJ whole genome shotgun (WGS) entry which is preliminary data.</text>
</comment>
<dbReference type="PROSITE" id="PS50178">
    <property type="entry name" value="ZF_FYVE"/>
    <property type="match status" value="1"/>
</dbReference>
<dbReference type="Gene3D" id="3.30.530.20">
    <property type="match status" value="1"/>
</dbReference>
<keyword evidence="1" id="KW-0479">Metal-binding</keyword>
<dbReference type="Gene3D" id="3.30.40.10">
    <property type="entry name" value="Zinc/RING finger domain, C3HC4 (zinc finger)"/>
    <property type="match status" value="1"/>
</dbReference>
<dbReference type="Pfam" id="PF01363">
    <property type="entry name" value="FYVE"/>
    <property type="match status" value="1"/>
</dbReference>
<evidence type="ECO:0000256" key="5">
    <source>
        <dbReference type="SAM" id="MobiDB-lite"/>
    </source>
</evidence>
<feature type="region of interest" description="Disordered" evidence="5">
    <location>
        <begin position="310"/>
        <end position="333"/>
    </location>
</feature>
<organism evidence="7 8">
    <name type="scientific">Lagenidium giganteum</name>
    <dbReference type="NCBI Taxonomy" id="4803"/>
    <lineage>
        <taxon>Eukaryota</taxon>
        <taxon>Sar</taxon>
        <taxon>Stramenopiles</taxon>
        <taxon>Oomycota</taxon>
        <taxon>Peronosporomycetes</taxon>
        <taxon>Pythiales</taxon>
        <taxon>Pythiaceae</taxon>
    </lineage>
</organism>
<dbReference type="SMART" id="SM00064">
    <property type="entry name" value="FYVE"/>
    <property type="match status" value="1"/>
</dbReference>
<feature type="domain" description="FYVE-type" evidence="6">
    <location>
        <begin position="240"/>
        <end position="289"/>
    </location>
</feature>
<evidence type="ECO:0000313" key="8">
    <source>
        <dbReference type="Proteomes" id="UP001146120"/>
    </source>
</evidence>
<dbReference type="Proteomes" id="UP001146120">
    <property type="component" value="Unassembled WGS sequence"/>
</dbReference>
<sequence length="457" mass="51284">MMHALLEHALTKMRREKIYGGLDESWRDIGANNGFKRYTKVEGKSQHYRVQGTVRTAMTNLMSAFDVHHDNDLLERRKFIYGDALDGQTLYVIKGKTPDQPHQFLGIRWEAINVNSAADGNRNDVCYLEYAGITCDADGNQVGFKVSHSIPLNEVPSLKKHYGLVRAEGTEVILLRSSRNNHHTQVIMEGSLDYGTPLPGWALSAYLSQLAANLYKLPVTAQNRRLSSMPLLDKSDWVPSSERKNCNVCLSKFGMLSKKHHCRVCGEVICKSCITEKDAEEEVKFCKKCIIIACNHDDYSGSERDDSCSSSLPSRLSGTSSVTSSASVFMPPNKMSRSQNELKYLDEYNQVRDNCNSSLTASESSYDSASSYMDPDFELRHGLTLEEESVMVLDTRDMRRGAPRNMHPHALRSAHKQHMASLNPAASQSLEESIAEQRYLLQEMMSAARGYQSASSR</sequence>
<dbReference type="InterPro" id="IPR017455">
    <property type="entry name" value="Znf_FYVE-rel"/>
</dbReference>